<name>L0K2U9_9EURY</name>
<dbReference type="RefSeq" id="WP_015322128.1">
    <property type="nucleotide sequence ID" value="NC_019974.1"/>
</dbReference>
<dbReference type="OrthoDB" id="134269at2157"/>
<dbReference type="eggNOG" id="arCOG02565">
    <property type="taxonomic scope" value="Archaea"/>
</dbReference>
<dbReference type="HOGENOM" id="CLU_598024_0_0_2"/>
<sequence length="457" mass="49738">MVDTPRRTFVRRLGAAGIATTAFAQGASADDRTENRDGDRTRGRLEKLGQALPPGGNPDHVTYTFGHVSPDGKWGAISSFPEDGEVMSSLYDLSNLENPELVHELGPPNDLTRSNDVKFDPHREGIYVRSLEADDEGPLEDPVADTDGLEGIEVVDFGCEEGTPTEPEVVATLETPYTGVHKLTDHPEETVLYLVDKRPDGPGIIGVDFSDHRNPTVEAQFGPDGYCHDMEVDTARDALHAAYIFGDNVGYATFDISDPLNPTQLGFFDYDDQPDYEAVGEPGFELAHQIHPEPKRDLAIMGDEVFDTIPGGKHVFDIGWGEGSLEDPKPIAFMGSPDAREQGEGQGVWTTHFHDVIYDRGEVLLVDGGYTQGTWVANITDPCNPTPTERYATNDGVEDVDPYCWSAYYNEARGFAFAADSGTGAYTFDVSAKPARGEDCGGPDGHFDLGAILDDEE</sequence>
<keyword evidence="2" id="KW-1185">Reference proteome</keyword>
<dbReference type="KEGG" id="nou:Natoc_2933"/>
<dbReference type="InterPro" id="IPR006311">
    <property type="entry name" value="TAT_signal"/>
</dbReference>
<evidence type="ECO:0000313" key="2">
    <source>
        <dbReference type="Proteomes" id="UP000010878"/>
    </source>
</evidence>
<accession>L0K2U9</accession>
<dbReference type="Proteomes" id="UP000010878">
    <property type="component" value="Chromosome"/>
</dbReference>
<dbReference type="GeneID" id="14403320"/>
<dbReference type="PROSITE" id="PS51318">
    <property type="entry name" value="TAT"/>
    <property type="match status" value="1"/>
</dbReference>
<evidence type="ECO:0000313" key="1">
    <source>
        <dbReference type="EMBL" id="AGB38689.1"/>
    </source>
</evidence>
<organism evidence="1 2">
    <name type="scientific">Natronococcus occultus SP4</name>
    <dbReference type="NCBI Taxonomy" id="694430"/>
    <lineage>
        <taxon>Archaea</taxon>
        <taxon>Methanobacteriati</taxon>
        <taxon>Methanobacteriota</taxon>
        <taxon>Stenosarchaea group</taxon>
        <taxon>Halobacteria</taxon>
        <taxon>Halobacteriales</taxon>
        <taxon>Natrialbaceae</taxon>
        <taxon>Natronococcus</taxon>
    </lineage>
</organism>
<dbReference type="AlphaFoldDB" id="L0K2U9"/>
<protein>
    <recommendedName>
        <fullName evidence="3">LVIVD repeat protein</fullName>
    </recommendedName>
</protein>
<gene>
    <name evidence="1" type="ORF">Natoc_2933</name>
</gene>
<reference evidence="1 2" key="1">
    <citation type="submission" date="2012-11" db="EMBL/GenBank/DDBJ databases">
        <title>FINISHED of Natronococcus occultus SP4, DSM 3396.</title>
        <authorList>
            <consortium name="DOE Joint Genome Institute"/>
            <person name="Eisen J."/>
            <person name="Huntemann M."/>
            <person name="Wei C.-L."/>
            <person name="Han J."/>
            <person name="Detter J.C."/>
            <person name="Han C."/>
            <person name="Tapia R."/>
            <person name="Chen A."/>
            <person name="Kyrpides N."/>
            <person name="Mavromatis K."/>
            <person name="Markowitz V."/>
            <person name="Szeto E."/>
            <person name="Ivanova N."/>
            <person name="Mikhailova N."/>
            <person name="Ovchinnikova G."/>
            <person name="Pagani I."/>
            <person name="Pati A."/>
            <person name="Goodwin L."/>
            <person name="Nordberg H.P."/>
            <person name="Cantor M.N."/>
            <person name="Hua S.X."/>
            <person name="Woyke T."/>
            <person name="Eisen J."/>
            <person name="Klenk H.-P."/>
            <person name="Klenk H.-P."/>
        </authorList>
    </citation>
    <scope>NUCLEOTIDE SEQUENCE [LARGE SCALE GENOMIC DNA]</scope>
    <source>
        <strain evidence="1 2">SP4</strain>
    </source>
</reference>
<evidence type="ECO:0008006" key="3">
    <source>
        <dbReference type="Google" id="ProtNLM"/>
    </source>
</evidence>
<proteinExistence type="predicted"/>
<dbReference type="EMBL" id="CP003929">
    <property type="protein sequence ID" value="AGB38689.1"/>
    <property type="molecule type" value="Genomic_DNA"/>
</dbReference>